<feature type="transmembrane region" description="Helical" evidence="2">
    <location>
        <begin position="217"/>
        <end position="240"/>
    </location>
</feature>
<evidence type="ECO:0000313" key="3">
    <source>
        <dbReference type="EMBL" id="KAK0640256.1"/>
    </source>
</evidence>
<sequence>MPSRTEMARDDGAVVPTASTPPPTRAARLPGFVRFPLLIVLSLTTSLSLLSAASGFIDPQLREVSRSSNEDVRVLSSIAWKLTELSLAWFGNFDDIDLIALSVLTHAPWYYLLYTFYAVEPTTIGICLSIDALSLAGPTRLLRARAPAHNPRAPRAAVPNRAIISDAQTALATSLLGASVYGVALFASLQTFLPAFMTVHFDALPTLAGAHAANLPFLVASLLPVGLAAREFVLVPGLAASSTSGDAKRKAFNPETAGLREHFVHNFWWFGPGARALIKRTATLTVLTAAHSFVHASTVLAGGDQVGAAGYSAVWVVGGLVTGLVYAWVENV</sequence>
<name>A0AA39XVB3_9PEZI</name>
<protein>
    <submittedName>
        <fullName evidence="3">Uncharacterized protein</fullName>
    </submittedName>
</protein>
<keyword evidence="2" id="KW-1133">Transmembrane helix</keyword>
<keyword evidence="4" id="KW-1185">Reference proteome</keyword>
<reference evidence="3" key="1">
    <citation type="submission" date="2023-06" db="EMBL/GenBank/DDBJ databases">
        <title>Multi-omics analyses reveal the molecular pathogenesis toolkit of Lasiodiplodia hormozganensis, a cross-kingdom pathogen.</title>
        <authorList>
            <person name="Felix C."/>
            <person name="Meneses R."/>
            <person name="Goncalves M.F.M."/>
            <person name="Tilleman L."/>
            <person name="Duarte A.S."/>
            <person name="Jorrin-Novo J.V."/>
            <person name="Van De Peer Y."/>
            <person name="Deforce D."/>
            <person name="Van Nieuwerburgh F."/>
            <person name="Esteves A.C."/>
            <person name="Alves A."/>
        </authorList>
    </citation>
    <scope>NUCLEOTIDE SEQUENCE</scope>
    <source>
        <strain evidence="3">CBS 339.90</strain>
    </source>
</reference>
<feature type="transmembrane region" description="Helical" evidence="2">
    <location>
        <begin position="308"/>
        <end position="329"/>
    </location>
</feature>
<dbReference type="AlphaFoldDB" id="A0AA39XVB3"/>
<keyword evidence="2" id="KW-0812">Transmembrane</keyword>
<organism evidence="3 4">
    <name type="scientific">Lasiodiplodia hormozganensis</name>
    <dbReference type="NCBI Taxonomy" id="869390"/>
    <lineage>
        <taxon>Eukaryota</taxon>
        <taxon>Fungi</taxon>
        <taxon>Dikarya</taxon>
        <taxon>Ascomycota</taxon>
        <taxon>Pezizomycotina</taxon>
        <taxon>Dothideomycetes</taxon>
        <taxon>Dothideomycetes incertae sedis</taxon>
        <taxon>Botryosphaeriales</taxon>
        <taxon>Botryosphaeriaceae</taxon>
        <taxon>Lasiodiplodia</taxon>
    </lineage>
</organism>
<evidence type="ECO:0000256" key="1">
    <source>
        <dbReference type="SAM" id="MobiDB-lite"/>
    </source>
</evidence>
<feature type="transmembrane region" description="Helical" evidence="2">
    <location>
        <begin position="35"/>
        <end position="57"/>
    </location>
</feature>
<dbReference type="Proteomes" id="UP001175001">
    <property type="component" value="Unassembled WGS sequence"/>
</dbReference>
<accession>A0AA39XVB3</accession>
<feature type="compositionally biased region" description="Basic and acidic residues" evidence="1">
    <location>
        <begin position="1"/>
        <end position="12"/>
    </location>
</feature>
<feature type="transmembrane region" description="Helical" evidence="2">
    <location>
        <begin position="170"/>
        <end position="197"/>
    </location>
</feature>
<keyword evidence="2" id="KW-0472">Membrane</keyword>
<comment type="caution">
    <text evidence="3">The sequence shown here is derived from an EMBL/GenBank/DDBJ whole genome shotgun (WGS) entry which is preliminary data.</text>
</comment>
<evidence type="ECO:0000256" key="2">
    <source>
        <dbReference type="SAM" id="Phobius"/>
    </source>
</evidence>
<evidence type="ECO:0000313" key="4">
    <source>
        <dbReference type="Proteomes" id="UP001175001"/>
    </source>
</evidence>
<feature type="region of interest" description="Disordered" evidence="1">
    <location>
        <begin position="1"/>
        <end position="22"/>
    </location>
</feature>
<dbReference type="EMBL" id="JAUJDW010000085">
    <property type="protein sequence ID" value="KAK0640256.1"/>
    <property type="molecule type" value="Genomic_DNA"/>
</dbReference>
<gene>
    <name evidence="3" type="ORF">DIS24_g9534</name>
</gene>
<proteinExistence type="predicted"/>